<dbReference type="EMBL" id="MU005992">
    <property type="protein sequence ID" value="KAF2859489.1"/>
    <property type="molecule type" value="Genomic_DNA"/>
</dbReference>
<reference evidence="1" key="1">
    <citation type="journal article" date="2020" name="Stud. Mycol.">
        <title>101 Dothideomycetes genomes: a test case for predicting lifestyles and emergence of pathogens.</title>
        <authorList>
            <person name="Haridas S."/>
            <person name="Albert R."/>
            <person name="Binder M."/>
            <person name="Bloem J."/>
            <person name="Labutti K."/>
            <person name="Salamov A."/>
            <person name="Andreopoulos B."/>
            <person name="Baker S."/>
            <person name="Barry K."/>
            <person name="Bills G."/>
            <person name="Bluhm B."/>
            <person name="Cannon C."/>
            <person name="Castanera R."/>
            <person name="Culley D."/>
            <person name="Daum C."/>
            <person name="Ezra D."/>
            <person name="Gonzalez J."/>
            <person name="Henrissat B."/>
            <person name="Kuo A."/>
            <person name="Liang C."/>
            <person name="Lipzen A."/>
            <person name="Lutzoni F."/>
            <person name="Magnuson J."/>
            <person name="Mondo S."/>
            <person name="Nolan M."/>
            <person name="Ohm R."/>
            <person name="Pangilinan J."/>
            <person name="Park H.-J."/>
            <person name="Ramirez L."/>
            <person name="Alfaro M."/>
            <person name="Sun H."/>
            <person name="Tritt A."/>
            <person name="Yoshinaga Y."/>
            <person name="Zwiers L.-H."/>
            <person name="Turgeon B."/>
            <person name="Goodwin S."/>
            <person name="Spatafora J."/>
            <person name="Crous P."/>
            <person name="Grigoriev I."/>
        </authorList>
    </citation>
    <scope>NUCLEOTIDE SEQUENCE</scope>
    <source>
        <strain evidence="1">CBS 480.64</strain>
    </source>
</reference>
<accession>A0A6A7BXQ0</accession>
<keyword evidence="2" id="KW-1185">Reference proteome</keyword>
<gene>
    <name evidence="1" type="ORF">K470DRAFT_249211</name>
</gene>
<dbReference type="Proteomes" id="UP000799421">
    <property type="component" value="Unassembled WGS sequence"/>
</dbReference>
<dbReference type="OrthoDB" id="88410at2759"/>
<sequence length="89" mass="9908">MCFKTACPTCNKATWNGCGKHVQSVMDSIPQESRCACEPLVEIDGKKYPYVCPFIHSHSRMYTARPPACLPNLTIHFSLALPSEYADTV</sequence>
<protein>
    <submittedName>
        <fullName evidence="1">Uncharacterized protein</fullName>
    </submittedName>
</protein>
<dbReference type="PANTHER" id="PTHR34724:SF2">
    <property type="entry name" value="OS12G0596101 PROTEIN"/>
    <property type="match status" value="1"/>
</dbReference>
<proteinExistence type="predicted"/>
<evidence type="ECO:0000313" key="1">
    <source>
        <dbReference type="EMBL" id="KAF2859489.1"/>
    </source>
</evidence>
<name>A0A6A7BXQ0_9PEZI</name>
<dbReference type="PANTHER" id="PTHR34724">
    <property type="entry name" value="OS12G0596101 PROTEIN"/>
    <property type="match status" value="1"/>
</dbReference>
<organism evidence="1 2">
    <name type="scientific">Piedraia hortae CBS 480.64</name>
    <dbReference type="NCBI Taxonomy" id="1314780"/>
    <lineage>
        <taxon>Eukaryota</taxon>
        <taxon>Fungi</taxon>
        <taxon>Dikarya</taxon>
        <taxon>Ascomycota</taxon>
        <taxon>Pezizomycotina</taxon>
        <taxon>Dothideomycetes</taxon>
        <taxon>Dothideomycetidae</taxon>
        <taxon>Capnodiales</taxon>
        <taxon>Piedraiaceae</taxon>
        <taxon>Piedraia</taxon>
    </lineage>
</organism>
<dbReference type="AlphaFoldDB" id="A0A6A7BXQ0"/>
<evidence type="ECO:0000313" key="2">
    <source>
        <dbReference type="Proteomes" id="UP000799421"/>
    </source>
</evidence>